<dbReference type="Pfam" id="PF13692">
    <property type="entry name" value="Glyco_trans_1_4"/>
    <property type="match status" value="1"/>
</dbReference>
<keyword evidence="2" id="KW-1185">Reference proteome</keyword>
<evidence type="ECO:0008006" key="3">
    <source>
        <dbReference type="Google" id="ProtNLM"/>
    </source>
</evidence>
<dbReference type="SUPFAM" id="SSF53756">
    <property type="entry name" value="UDP-Glycosyltransferase/glycogen phosphorylase"/>
    <property type="match status" value="1"/>
</dbReference>
<dbReference type="OrthoDB" id="2582433at2759"/>
<sequence>MVYQGLYDEIPKRQSPIAVAFYDERNRLYRRQECICGLEKIYHYDDKNNTFPALLTIYWCVRPTATSDRIDRWIPSNKVQVVQAAFFSGQTYEVRWIYKHAHGADIEASVYHEGVLRPCFPPAEIMEDEFGLLEKPKQFCFDDEDLLIYHSSTSLQQMVPSNRGYVAKTFNAVVTSWPLRCMRLGEVVSYHKLSSSALRTALWDSWQKAPYIDALTASFVDELILRKEPLLREYWQLRDSGFLRRAADVLDQDLEQIVSAIEPTYESSSKCPLIIKPADLFIMGLGKDANQMTSRLDFAYSDTETATSVIFSDNGCWPDSPGGVSNCRRDLVNGHKTIKGHCLAESANDFGVPRYQIERNITSMKVLPLWGLDSKTAYHGVLDNLLQTQVDDKISQTSLEGDIKQTFIPLLHHFVRGARLKRYTRKDLVVCSNVFLKMNKYFETCDFNKTWQSNQVREAWIEAWFVEHDDPNVWNFREYPAILHPSLSDFQEALNLYIAYFFIYSVELPSPCPSLRGSKKVFARKIDPIVNGIGNMDLFEPVTELRSKFPTTVMLSNVQFIKDVKTAVLAADVIVNRYGFKDYRLVVYGAQDRQPSYVLETVNLINTRGLAGNVTLAGFGSPKEVFKDAWLFLNSSLSEGLPLAIGEAALSGVPIVATEVGATSLVLTDPDDMKTLYGEVVPPNDPESLARAQLSILAMMGSWTQYTRTAEPAPLPYTFSAEDVSRITQRMYEKSEDRRQLGLKLRDVVLRSFHGHRYLREHEQMFWIQRRRAEIRRSTFAGGIHPPAREVYGQNNLFKYEDRTKGSGPAKMRWQLFEHQRNSGKKQDIRTV</sequence>
<gene>
    <name evidence="1" type="ORF">N0V91_005420</name>
</gene>
<dbReference type="Gene3D" id="3.40.50.2000">
    <property type="entry name" value="Glycogen Phosphorylase B"/>
    <property type="match status" value="1"/>
</dbReference>
<reference evidence="1" key="1">
    <citation type="submission" date="2022-10" db="EMBL/GenBank/DDBJ databases">
        <title>Tapping the CABI collections for fungal endophytes: first genome assemblies for Collariella, Neodidymelliopsis, Ascochyta clinopodiicola, Didymella pomorum, Didymosphaeria variabile, Neocosmospora piperis and Neocucurbitaria cava.</title>
        <authorList>
            <person name="Hill R."/>
        </authorList>
    </citation>
    <scope>NUCLEOTIDE SEQUENCE</scope>
    <source>
        <strain evidence="1">IMI 355091</strain>
    </source>
</reference>
<dbReference type="EMBL" id="JAPEVA010000036">
    <property type="protein sequence ID" value="KAJ4405260.1"/>
    <property type="molecule type" value="Genomic_DNA"/>
</dbReference>
<protein>
    <recommendedName>
        <fullName evidence="3">Glycosyl transferase family 1 domain-containing protein</fullName>
    </recommendedName>
</protein>
<proteinExistence type="predicted"/>
<evidence type="ECO:0000313" key="2">
    <source>
        <dbReference type="Proteomes" id="UP001140510"/>
    </source>
</evidence>
<dbReference type="PANTHER" id="PTHR12526:SF630">
    <property type="entry name" value="GLYCOSYLTRANSFERASE"/>
    <property type="match status" value="1"/>
</dbReference>
<organism evidence="1 2">
    <name type="scientific">Didymella pomorum</name>
    <dbReference type="NCBI Taxonomy" id="749634"/>
    <lineage>
        <taxon>Eukaryota</taxon>
        <taxon>Fungi</taxon>
        <taxon>Dikarya</taxon>
        <taxon>Ascomycota</taxon>
        <taxon>Pezizomycotina</taxon>
        <taxon>Dothideomycetes</taxon>
        <taxon>Pleosporomycetidae</taxon>
        <taxon>Pleosporales</taxon>
        <taxon>Pleosporineae</taxon>
        <taxon>Didymellaceae</taxon>
        <taxon>Didymella</taxon>
    </lineage>
</organism>
<accession>A0A9W8ZEA3</accession>
<name>A0A9W8ZEA3_9PLEO</name>
<comment type="caution">
    <text evidence="1">The sequence shown here is derived from an EMBL/GenBank/DDBJ whole genome shotgun (WGS) entry which is preliminary data.</text>
</comment>
<evidence type="ECO:0000313" key="1">
    <source>
        <dbReference type="EMBL" id="KAJ4405260.1"/>
    </source>
</evidence>
<dbReference type="Proteomes" id="UP001140510">
    <property type="component" value="Unassembled WGS sequence"/>
</dbReference>
<dbReference type="PANTHER" id="PTHR12526">
    <property type="entry name" value="GLYCOSYLTRANSFERASE"/>
    <property type="match status" value="1"/>
</dbReference>
<dbReference type="AlphaFoldDB" id="A0A9W8ZEA3"/>